<dbReference type="SUPFAM" id="SSF52540">
    <property type="entry name" value="P-loop containing nucleoside triphosphate hydrolases"/>
    <property type="match status" value="1"/>
</dbReference>
<dbReference type="Pfam" id="PF04950">
    <property type="entry name" value="RIBIOP_C"/>
    <property type="match status" value="1"/>
</dbReference>
<feature type="region of interest" description="Disordered" evidence="11">
    <location>
        <begin position="1"/>
        <end position="71"/>
    </location>
</feature>
<dbReference type="Proteomes" id="UP000237000">
    <property type="component" value="Unassembled WGS sequence"/>
</dbReference>
<dbReference type="PANTHER" id="PTHR12858">
    <property type="entry name" value="RIBOSOME BIOGENESIS PROTEIN"/>
    <property type="match status" value="1"/>
</dbReference>
<comment type="similarity">
    <text evidence="10">Belongs to the TRAFAC class translation factor GTPase superfamily. Bms1-like GTPase family. BMS1 subfamily.</text>
</comment>
<feature type="compositionally biased region" description="Basic and acidic residues" evidence="11">
    <location>
        <begin position="440"/>
        <end position="459"/>
    </location>
</feature>
<keyword evidence="8" id="KW-0539">Nucleus</keyword>
<dbReference type="GO" id="GO:0000462">
    <property type="term" value="P:maturation of SSU-rRNA from tricistronic rRNA transcript (SSU-rRNA, 5.8S rRNA, LSU-rRNA)"/>
    <property type="evidence" value="ECO:0007669"/>
    <property type="project" value="TreeGrafter"/>
</dbReference>
<name>A0A2P5FW28_TREOI</name>
<dbReference type="FunFam" id="3.40.50.300:FF:000105">
    <property type="entry name" value="BMS1 ribosome biogenesis factor"/>
    <property type="match status" value="1"/>
</dbReference>
<dbReference type="InterPro" id="IPR059003">
    <property type="entry name" value="At1g61900_C"/>
</dbReference>
<keyword evidence="5" id="KW-0378">Hydrolase</keyword>
<dbReference type="EMBL" id="JXTC01000006">
    <property type="protein sequence ID" value="POO01992.1"/>
    <property type="molecule type" value="Genomic_DNA"/>
</dbReference>
<dbReference type="InterPro" id="IPR007034">
    <property type="entry name" value="BMS1_TSR1_C"/>
</dbReference>
<dbReference type="SMART" id="SM01362">
    <property type="entry name" value="DUF663"/>
    <property type="match status" value="1"/>
</dbReference>
<dbReference type="Pfam" id="PF26584">
    <property type="entry name" value="At1g61900"/>
    <property type="match status" value="1"/>
</dbReference>
<dbReference type="InParanoid" id="A0A2P5FW28"/>
<reference evidence="14" key="1">
    <citation type="submission" date="2016-06" db="EMBL/GenBank/DDBJ databases">
        <title>Parallel loss of symbiosis genes in relatives of nitrogen-fixing non-legume Parasponia.</title>
        <authorList>
            <person name="Van Velzen R."/>
            <person name="Holmer R."/>
            <person name="Bu F."/>
            <person name="Rutten L."/>
            <person name="Van Zeijl A."/>
            <person name="Liu W."/>
            <person name="Santuari L."/>
            <person name="Cao Q."/>
            <person name="Sharma T."/>
            <person name="Shen D."/>
            <person name="Roswanjaya Y."/>
            <person name="Wardhani T."/>
            <person name="Kalhor M.S."/>
            <person name="Jansen J."/>
            <person name="Van den Hoogen J."/>
            <person name="Gungor B."/>
            <person name="Hartog M."/>
            <person name="Hontelez J."/>
            <person name="Verver J."/>
            <person name="Yang W.-C."/>
            <person name="Schijlen E."/>
            <person name="Repin R."/>
            <person name="Schilthuizen M."/>
            <person name="Schranz E."/>
            <person name="Heidstra R."/>
            <person name="Miyata K."/>
            <person name="Fedorova E."/>
            <person name="Kohlen W."/>
            <person name="Bisseling T."/>
            <person name="Smit S."/>
            <person name="Geurts R."/>
        </authorList>
    </citation>
    <scope>NUCLEOTIDE SEQUENCE [LARGE SCALE GENOMIC DNA]</scope>
    <source>
        <strain evidence="14">cv. RG33-2</strain>
    </source>
</reference>
<feature type="compositionally biased region" description="Acidic residues" evidence="11">
    <location>
        <begin position="618"/>
        <end position="633"/>
    </location>
</feature>
<dbReference type="InterPro" id="IPR012948">
    <property type="entry name" value="AARP2CN"/>
</dbReference>
<dbReference type="PROSITE" id="PS51714">
    <property type="entry name" value="G_BMS1"/>
    <property type="match status" value="1"/>
</dbReference>
<feature type="compositionally biased region" description="Basic residues" evidence="11">
    <location>
        <begin position="24"/>
        <end position="33"/>
    </location>
</feature>
<dbReference type="GO" id="GO:0005524">
    <property type="term" value="F:ATP binding"/>
    <property type="evidence" value="ECO:0007669"/>
    <property type="project" value="UniProtKB-KW"/>
</dbReference>
<keyword evidence="6" id="KW-0067">ATP-binding</keyword>
<feature type="compositionally biased region" description="Basic and acidic residues" evidence="11">
    <location>
        <begin position="34"/>
        <end position="45"/>
    </location>
</feature>
<feature type="compositionally biased region" description="Basic and acidic residues" evidence="11">
    <location>
        <begin position="479"/>
        <end position="493"/>
    </location>
</feature>
<comment type="catalytic activity">
    <reaction evidence="9">
        <text>GTP + H2O = GDP + phosphate + H(+)</text>
        <dbReference type="Rhea" id="RHEA:19669"/>
        <dbReference type="ChEBI" id="CHEBI:15377"/>
        <dbReference type="ChEBI" id="CHEBI:15378"/>
        <dbReference type="ChEBI" id="CHEBI:37565"/>
        <dbReference type="ChEBI" id="CHEBI:43474"/>
        <dbReference type="ChEBI" id="CHEBI:58189"/>
    </reaction>
    <physiologicalReaction direction="left-to-right" evidence="9">
        <dbReference type="Rhea" id="RHEA:19670"/>
    </physiologicalReaction>
</comment>
<dbReference type="SMART" id="SM00785">
    <property type="entry name" value="AARP2CN"/>
    <property type="match status" value="1"/>
</dbReference>
<feature type="compositionally biased region" description="Basic and acidic residues" evidence="11">
    <location>
        <begin position="1079"/>
        <end position="1116"/>
    </location>
</feature>
<evidence type="ECO:0000259" key="12">
    <source>
        <dbReference type="PROSITE" id="PS51714"/>
    </source>
</evidence>
<evidence type="ECO:0000256" key="9">
    <source>
        <dbReference type="ARBA" id="ARBA00049117"/>
    </source>
</evidence>
<keyword evidence="4" id="KW-0547">Nucleotide-binding</keyword>
<keyword evidence="14" id="KW-1185">Reference proteome</keyword>
<dbReference type="InterPro" id="IPR027417">
    <property type="entry name" value="P-loop_NTPase"/>
</dbReference>
<evidence type="ECO:0000256" key="10">
    <source>
        <dbReference type="ARBA" id="ARBA00061391"/>
    </source>
</evidence>
<evidence type="ECO:0000256" key="1">
    <source>
        <dbReference type="ARBA" id="ARBA00004604"/>
    </source>
</evidence>
<organism evidence="13 14">
    <name type="scientific">Trema orientale</name>
    <name type="common">Charcoal tree</name>
    <name type="synonym">Celtis orientalis</name>
    <dbReference type="NCBI Taxonomy" id="63057"/>
    <lineage>
        <taxon>Eukaryota</taxon>
        <taxon>Viridiplantae</taxon>
        <taxon>Streptophyta</taxon>
        <taxon>Embryophyta</taxon>
        <taxon>Tracheophyta</taxon>
        <taxon>Spermatophyta</taxon>
        <taxon>Magnoliopsida</taxon>
        <taxon>eudicotyledons</taxon>
        <taxon>Gunneridae</taxon>
        <taxon>Pentapetalae</taxon>
        <taxon>rosids</taxon>
        <taxon>fabids</taxon>
        <taxon>Rosales</taxon>
        <taxon>Cannabaceae</taxon>
        <taxon>Trema</taxon>
    </lineage>
</organism>
<feature type="compositionally biased region" description="Acidic residues" evidence="11">
    <location>
        <begin position="460"/>
        <end position="471"/>
    </location>
</feature>
<dbReference type="InterPro" id="IPR037875">
    <property type="entry name" value="Bms1_N"/>
</dbReference>
<feature type="compositionally biased region" description="Acidic residues" evidence="11">
    <location>
        <begin position="428"/>
        <end position="439"/>
    </location>
</feature>
<dbReference type="InterPro" id="IPR030387">
    <property type="entry name" value="G_Bms1/Tsr1_dom"/>
</dbReference>
<dbReference type="FunCoup" id="A0A2P5FW28">
    <property type="interactions" value="3355"/>
</dbReference>
<dbReference type="STRING" id="63057.A0A2P5FW28"/>
<comment type="subcellular location">
    <subcellularLocation>
        <location evidence="1">Nucleus</location>
        <location evidence="1">Nucleolus</location>
    </subcellularLocation>
</comment>
<dbReference type="OrthoDB" id="10260897at2759"/>
<protein>
    <submittedName>
        <fullName evidence="13">AARP2CN</fullName>
    </submittedName>
</protein>
<dbReference type="Pfam" id="PF19160">
    <property type="entry name" value="SPARK"/>
    <property type="match status" value="1"/>
</dbReference>
<keyword evidence="2" id="KW-0690">Ribosome biogenesis</keyword>
<gene>
    <name evidence="13" type="ORF">TorRG33x02_022840</name>
</gene>
<feature type="domain" description="Bms1-type G" evidence="12">
    <location>
        <begin position="85"/>
        <end position="250"/>
    </location>
</feature>
<evidence type="ECO:0000256" key="4">
    <source>
        <dbReference type="ARBA" id="ARBA00022741"/>
    </source>
</evidence>
<sequence>MAVDAGSVDQSHKAHRTSQSGASAKKKKGKSGKKKGEISESEKKQNPKAFAFNSSVKAKRLQSRSVEKEQRRLHVPTIDRTYGEPPPFVVLVQGPPKVGKSLVIKSLVKHYTKHNLPEVRGPITIVSGKKRRVQFVECPNDINGMIDAAKFADLALLLIDGSYGFEMETFEFLNILQVHGFPRVMGVLTHLDTFKDAKKLRKTKQHLKHRFWTEIYDGAKLFYLSGLIHGKYPKREIHNLARFISVMKFHPLSWRASHPYVLVDRFEDVTPPERVHLNRKCDRNITLYGYLRGCNLKKGTKVHVAGVGDCSLASVTGLTDPCPLPSAAKKKGLRDKEKLFYAPMSGLGDLLYDKDAVYININDHQNQYSNGDENGEVTRKGKDEDVGEVLVKSLQRAKYSIDEKLGKSGISLFGQKPNMLSEAREDAKDNEEAEEQDETSDSKGRGGSESEEATKKDALLDSEDDVSDEDNGFVSEPQPELKEHVKEHVEFHAGRLRRKAVFGEDLADNNLKDLDEDDDDDDGDSENQTSSGSDSSSEDGENYETEEDMGNISKWKESLVERTVSRQITNLMQLVYGKTTSIPTTSINEDGSSGDEESDGEDFFKPKAAQRNKTSEANTEDDDAVYGDFEDLETGEKHDGTDDAGKGTNHKEDELASEERRQKKLALQEELDNKHGAKFPRDQPVESGYFDKLKEEIELRKQMNIAELNELDEATRLEIEGFQTGTYLRLEIHDVPFEMVEHFDPCHPILVGGIGLGEESVGYMQARLKRHRWHKKVLKTRDPIIVSVGWRRYQTIPVYSIEDRSGKHRMLKYTPEHMHCLATFWGPLAPPNTGVVAFQNLSNNQEAFRITATAVVLEFNHAARIVKKLKLVGYPCKIFKKTAFIKDMFSSDLEIARFEGAQIQTVSGIRGQVKKAAKEEVGNQPKKKGGQPKEGIARCTFEDKIKMSDIVFLKAFTQVEVPQFYNPLSTALQPRDQTWQGMKTVAELRREHKLPIPFNKDSLYKPIERKPRTFNPLVVPKSLQAALPFASKPKDIPSRRKPLLENRRAVVMEPHERKVHALVQHLRLIRHEKMKKRKIKEEKKRKELETQRAKDEQIARKRQREERRERYREQERQKKKTRRNVESKSTVSDSNYLSVSATLRFRVSKSGPLFDRPQPQFHAYTLRFYPFHFMLKIMSDGFNVISFQDAVTSQTLHKKNHISSTSELAKQPISGFFDPIEISPAVLPHNPYPDEPLPPMYPTFPTRYDPVLTGRCPVNFSVISSIMDKTASDCSQPLAALVGSVICCPQLSSLVHIFQGISGIISDKLVLQNSSANDCFQDIISILASRGANSTIPILCSIKSSNLTGGSCPVKDVLTFEKTVNTSKLLEACSSVDPLKECCRPICQPAIMEAALQISGKQLTINENKNVAGDFAHIDSLSDCKGVVYAYLSRKLSMDTANTAFRILSSCKVNKVCPLDFKQPSEVIKACRNIAAPSPSCCSSLNAYIAGIQKQMLITNRQAIICATVFGSMLRKGGVMTNIFELCDVDLKDFSIQGCLLRSLPTDVILDNVTGFSFTCDLSDNIAAPWPSSSSISSISLCAPEMSLPALPISETFKNTGAFHWQSISGPCEFPQYSLLILICLNKDLWNNMSKFNAIETETKAGIL</sequence>
<feature type="compositionally biased region" description="Acidic residues" evidence="11">
    <location>
        <begin position="592"/>
        <end position="601"/>
    </location>
</feature>
<dbReference type="GO" id="GO:0034511">
    <property type="term" value="F:U3 snoRNA binding"/>
    <property type="evidence" value="ECO:0007669"/>
    <property type="project" value="TreeGrafter"/>
</dbReference>
<dbReference type="GO" id="GO:0030686">
    <property type="term" value="C:90S preribosome"/>
    <property type="evidence" value="ECO:0007669"/>
    <property type="project" value="TreeGrafter"/>
</dbReference>
<evidence type="ECO:0000256" key="7">
    <source>
        <dbReference type="ARBA" id="ARBA00023134"/>
    </source>
</evidence>
<dbReference type="Pfam" id="PF08142">
    <property type="entry name" value="AARP2CN"/>
    <property type="match status" value="1"/>
</dbReference>
<evidence type="ECO:0000313" key="13">
    <source>
        <dbReference type="EMBL" id="POO01992.1"/>
    </source>
</evidence>
<evidence type="ECO:0000256" key="2">
    <source>
        <dbReference type="ARBA" id="ARBA00022517"/>
    </source>
</evidence>
<feature type="region of interest" description="Disordered" evidence="11">
    <location>
        <begin position="1074"/>
        <end position="1131"/>
    </location>
</feature>
<dbReference type="GO" id="GO:0005654">
    <property type="term" value="C:nucleoplasm"/>
    <property type="evidence" value="ECO:0007669"/>
    <property type="project" value="UniProtKB-ARBA"/>
</dbReference>
<dbReference type="GO" id="GO:0000479">
    <property type="term" value="P:endonucleolytic cleavage of tricistronic rRNA transcript (SSU-rRNA, 5.8S rRNA, LSU-rRNA)"/>
    <property type="evidence" value="ECO:0007669"/>
    <property type="project" value="TreeGrafter"/>
</dbReference>
<feature type="compositionally biased region" description="Acidic residues" evidence="11">
    <location>
        <begin position="536"/>
        <end position="549"/>
    </location>
</feature>
<dbReference type="GO" id="GO:0005525">
    <property type="term" value="F:GTP binding"/>
    <property type="evidence" value="ECO:0007669"/>
    <property type="project" value="UniProtKB-KW"/>
</dbReference>
<dbReference type="GO" id="GO:0032040">
    <property type="term" value="C:small-subunit processome"/>
    <property type="evidence" value="ECO:0007669"/>
    <property type="project" value="UniProtKB-ARBA"/>
</dbReference>
<feature type="compositionally biased region" description="Basic and acidic residues" evidence="11">
    <location>
        <begin position="634"/>
        <end position="661"/>
    </location>
</feature>
<evidence type="ECO:0000256" key="3">
    <source>
        <dbReference type="ARBA" id="ARBA00022553"/>
    </source>
</evidence>
<dbReference type="GO" id="GO:0003924">
    <property type="term" value="F:GTPase activity"/>
    <property type="evidence" value="ECO:0007669"/>
    <property type="project" value="TreeGrafter"/>
</dbReference>
<dbReference type="PANTHER" id="PTHR12858:SF2">
    <property type="entry name" value="RIBOSOME BIOGENESIS PROTEIN BMS1 HOMOLOG"/>
    <property type="match status" value="1"/>
</dbReference>
<keyword evidence="3" id="KW-0597">Phosphoprotein</keyword>
<feature type="compositionally biased region" description="Acidic residues" evidence="11">
    <location>
        <begin position="514"/>
        <end position="525"/>
    </location>
</feature>
<evidence type="ECO:0000256" key="8">
    <source>
        <dbReference type="ARBA" id="ARBA00023242"/>
    </source>
</evidence>
<feature type="region of interest" description="Disordered" evidence="11">
    <location>
        <begin position="573"/>
        <end position="661"/>
    </location>
</feature>
<evidence type="ECO:0000256" key="6">
    <source>
        <dbReference type="ARBA" id="ARBA00022840"/>
    </source>
</evidence>
<feature type="compositionally biased region" description="Polar residues" evidence="11">
    <location>
        <begin position="573"/>
        <end position="588"/>
    </location>
</feature>
<accession>A0A2P5FW28</accession>
<evidence type="ECO:0000313" key="14">
    <source>
        <dbReference type="Proteomes" id="UP000237000"/>
    </source>
</evidence>
<feature type="compositionally biased region" description="Low complexity" evidence="11">
    <location>
        <begin position="526"/>
        <end position="535"/>
    </location>
</feature>
<evidence type="ECO:0000256" key="5">
    <source>
        <dbReference type="ARBA" id="ARBA00022801"/>
    </source>
</evidence>
<evidence type="ECO:0000256" key="11">
    <source>
        <dbReference type="SAM" id="MobiDB-lite"/>
    </source>
</evidence>
<feature type="region of interest" description="Disordered" evidence="11">
    <location>
        <begin position="411"/>
        <end position="554"/>
    </location>
</feature>
<dbReference type="InterPro" id="IPR043891">
    <property type="entry name" value="SPARK"/>
</dbReference>
<comment type="caution">
    <text evidence="13">The sequence shown here is derived from an EMBL/GenBank/DDBJ whole genome shotgun (WGS) entry which is preliminary data.</text>
</comment>
<dbReference type="InterPro" id="IPR039761">
    <property type="entry name" value="Bms1/Tsr1"/>
</dbReference>
<dbReference type="CDD" id="cd01882">
    <property type="entry name" value="BMS1"/>
    <property type="match status" value="1"/>
</dbReference>
<dbReference type="Gene3D" id="3.40.50.300">
    <property type="entry name" value="P-loop containing nucleotide triphosphate hydrolases"/>
    <property type="match status" value="1"/>
</dbReference>
<keyword evidence="7" id="KW-0342">GTP-binding</keyword>
<proteinExistence type="inferred from homology"/>